<keyword evidence="1" id="KW-0812">Transmembrane</keyword>
<comment type="caution">
    <text evidence="2">The sequence shown here is derived from an EMBL/GenBank/DDBJ whole genome shotgun (WGS) entry which is preliminary data.</text>
</comment>
<dbReference type="STRING" id="1688.BCUN_0556"/>
<name>A0A087B4V4_9BIFI</name>
<dbReference type="AlphaFoldDB" id="A0A087B4V4"/>
<keyword evidence="1" id="KW-1133">Transmembrane helix</keyword>
<keyword evidence="1" id="KW-0472">Membrane</keyword>
<evidence type="ECO:0000313" key="3">
    <source>
        <dbReference type="Proteomes" id="UP000029067"/>
    </source>
</evidence>
<proteinExistence type="predicted"/>
<accession>A0A087B4V4</accession>
<dbReference type="EMBL" id="JGYV01000001">
    <property type="protein sequence ID" value="KFI66054.1"/>
    <property type="molecule type" value="Genomic_DNA"/>
</dbReference>
<evidence type="ECO:0000313" key="2">
    <source>
        <dbReference type="EMBL" id="KFI66054.1"/>
    </source>
</evidence>
<sequence length="46" mass="5516">MDREQRNRERDRFLSQSSRDKWGLWIGAVFWLIMPVAVVCAVFGWC</sequence>
<protein>
    <submittedName>
        <fullName evidence="2">Uncharacterized protein</fullName>
    </submittedName>
</protein>
<evidence type="ECO:0000256" key="1">
    <source>
        <dbReference type="SAM" id="Phobius"/>
    </source>
</evidence>
<feature type="transmembrane region" description="Helical" evidence="1">
    <location>
        <begin position="22"/>
        <end position="45"/>
    </location>
</feature>
<keyword evidence="3" id="KW-1185">Reference proteome</keyword>
<organism evidence="2 3">
    <name type="scientific">Bifidobacterium cuniculi</name>
    <dbReference type="NCBI Taxonomy" id="1688"/>
    <lineage>
        <taxon>Bacteria</taxon>
        <taxon>Bacillati</taxon>
        <taxon>Actinomycetota</taxon>
        <taxon>Actinomycetes</taxon>
        <taxon>Bifidobacteriales</taxon>
        <taxon>Bifidobacteriaceae</taxon>
        <taxon>Bifidobacterium</taxon>
    </lineage>
</organism>
<gene>
    <name evidence="2" type="ORF">BCUN_0556</name>
</gene>
<dbReference type="Proteomes" id="UP000029067">
    <property type="component" value="Unassembled WGS sequence"/>
</dbReference>
<reference evidence="2 3" key="1">
    <citation type="submission" date="2014-03" db="EMBL/GenBank/DDBJ databases">
        <title>Genomics of Bifidobacteria.</title>
        <authorList>
            <person name="Ventura M."/>
            <person name="Milani C."/>
            <person name="Lugli G.A."/>
        </authorList>
    </citation>
    <scope>NUCLEOTIDE SEQUENCE [LARGE SCALE GENOMIC DNA]</scope>
    <source>
        <strain evidence="2 3">LMG 10738</strain>
    </source>
</reference>